<evidence type="ECO:0000256" key="3">
    <source>
        <dbReference type="ARBA" id="ARBA00022801"/>
    </source>
</evidence>
<dbReference type="Pfam" id="PF00561">
    <property type="entry name" value="Abhydrolase_1"/>
    <property type="match status" value="1"/>
</dbReference>
<comment type="subcellular location">
    <subcellularLocation>
        <location evidence="1">Mitochondrion</location>
    </subcellularLocation>
</comment>
<dbReference type="InterPro" id="IPR052382">
    <property type="entry name" value="ABHD10_acyl-thioesterase"/>
</dbReference>
<evidence type="ECO:0000256" key="10">
    <source>
        <dbReference type="ARBA" id="ARBA00042704"/>
    </source>
</evidence>
<proteinExistence type="predicted"/>
<comment type="catalytic activity">
    <reaction evidence="13">
        <text>mycophenolic acid O-acyl-beta-D-glucuronide + H2O = mycophenolate + D-glucuronate + H(+)</text>
        <dbReference type="Rhea" id="RHEA:34179"/>
        <dbReference type="ChEBI" id="CHEBI:15377"/>
        <dbReference type="ChEBI" id="CHEBI:15378"/>
        <dbReference type="ChEBI" id="CHEBI:58720"/>
        <dbReference type="ChEBI" id="CHEBI:62932"/>
        <dbReference type="ChEBI" id="CHEBI:66982"/>
        <dbReference type="EC" id="3.1.1.93"/>
    </reaction>
    <physiologicalReaction direction="left-to-right" evidence="13">
        <dbReference type="Rhea" id="RHEA:34180"/>
    </physiologicalReaction>
</comment>
<evidence type="ECO:0000256" key="7">
    <source>
        <dbReference type="ARBA" id="ARBA00039314"/>
    </source>
</evidence>
<evidence type="ECO:0000259" key="14">
    <source>
        <dbReference type="Pfam" id="PF00561"/>
    </source>
</evidence>
<protein>
    <recommendedName>
        <fullName evidence="7">Palmitoyl-protein thioesterase ABHD10, mitochondrial</fullName>
        <ecNumber evidence="6">3.1.1.93</ecNumber>
        <ecNumber evidence="2">3.1.2.22</ecNumber>
    </recommendedName>
    <alternativeName>
        <fullName evidence="9">Acyl-protein thioesterase ABHD10</fullName>
    </alternativeName>
    <alternativeName>
        <fullName evidence="10">Alpha/beta hydrolase domain-containing protein 10</fullName>
    </alternativeName>
    <alternativeName>
        <fullName evidence="8">Mycophenolic acid acyl-glucuronide esterase, mitochondrial</fullName>
    </alternativeName>
</protein>
<evidence type="ECO:0000313" key="15">
    <source>
        <dbReference type="EMBL" id="GCC23137.1"/>
    </source>
</evidence>
<accession>A0A401RYB1</accession>
<dbReference type="OMA" id="RQAIMFS"/>
<comment type="caution">
    <text evidence="15">The sequence shown here is derived from an EMBL/GenBank/DDBJ whole genome shotgun (WGS) entry which is preliminary data.</text>
</comment>
<dbReference type="SUPFAM" id="SSF53474">
    <property type="entry name" value="alpha/beta-Hydrolases"/>
    <property type="match status" value="1"/>
</dbReference>
<evidence type="ECO:0000256" key="2">
    <source>
        <dbReference type="ARBA" id="ARBA00012423"/>
    </source>
</evidence>
<dbReference type="EMBL" id="BEZZ01000023">
    <property type="protein sequence ID" value="GCC23137.1"/>
    <property type="molecule type" value="Genomic_DNA"/>
</dbReference>
<dbReference type="Proteomes" id="UP000287033">
    <property type="component" value="Unassembled WGS sequence"/>
</dbReference>
<evidence type="ECO:0000256" key="6">
    <source>
        <dbReference type="ARBA" id="ARBA00039132"/>
    </source>
</evidence>
<keyword evidence="3" id="KW-0378">Hydrolase</keyword>
<keyword evidence="5" id="KW-0496">Mitochondrion</keyword>
<dbReference type="InterPro" id="IPR000073">
    <property type="entry name" value="AB_hydrolase_1"/>
</dbReference>
<dbReference type="GO" id="GO:0005739">
    <property type="term" value="C:mitochondrion"/>
    <property type="evidence" value="ECO:0007669"/>
    <property type="project" value="UniProtKB-SubCell"/>
</dbReference>
<keyword evidence="16" id="KW-1185">Reference proteome</keyword>
<comment type="function">
    <text evidence="11">Acts as an acyl-protein thioesterase that hydrolyzes fatty acids from acylated residues in proteins. Regulates the mitochondrial S-depalmitoylation of the nucleophilic active site residue of peroxiredoxin-5/PRDX5, a key antioxidant protein, therefore modulating mitochondrial antioxidant ability. Also catalyzes the deglucuronidation of mycophenolic acid acyl-glucuronide, an active metabolite of the immunosuppressant drug mycophenolate.</text>
</comment>
<evidence type="ECO:0000256" key="11">
    <source>
        <dbReference type="ARBA" id="ARBA00046047"/>
    </source>
</evidence>
<feature type="domain" description="AB hydrolase-1" evidence="14">
    <location>
        <begin position="63"/>
        <end position="155"/>
    </location>
</feature>
<dbReference type="FunFam" id="3.40.50.1820:FF:000164">
    <property type="entry name" value="Mycophenolic acid acyl-glucuronide esterase, mitochondrial"/>
    <property type="match status" value="1"/>
</dbReference>
<comment type="catalytic activity">
    <reaction evidence="12">
        <text>S-hexadecanoyl-L-cysteinyl-[protein] + H2O = L-cysteinyl-[protein] + hexadecanoate + H(+)</text>
        <dbReference type="Rhea" id="RHEA:19233"/>
        <dbReference type="Rhea" id="RHEA-COMP:10131"/>
        <dbReference type="Rhea" id="RHEA-COMP:11032"/>
        <dbReference type="ChEBI" id="CHEBI:7896"/>
        <dbReference type="ChEBI" id="CHEBI:15377"/>
        <dbReference type="ChEBI" id="CHEBI:15378"/>
        <dbReference type="ChEBI" id="CHEBI:29950"/>
        <dbReference type="ChEBI" id="CHEBI:74151"/>
        <dbReference type="EC" id="3.1.2.22"/>
    </reaction>
    <physiologicalReaction direction="left-to-right" evidence="12">
        <dbReference type="Rhea" id="RHEA:19234"/>
    </physiologicalReaction>
</comment>
<gene>
    <name evidence="15" type="ORF">chiPu_0001530</name>
</gene>
<evidence type="ECO:0000256" key="13">
    <source>
        <dbReference type="ARBA" id="ARBA00047972"/>
    </source>
</evidence>
<dbReference type="PANTHER" id="PTHR16138">
    <property type="entry name" value="MYCOPHENOLIC ACID ACYL-GLUCURONIDE ESTERASE, MITOCHONDRIAL"/>
    <property type="match status" value="1"/>
</dbReference>
<evidence type="ECO:0000256" key="1">
    <source>
        <dbReference type="ARBA" id="ARBA00004173"/>
    </source>
</evidence>
<name>A0A401RYB1_CHIPU</name>
<evidence type="ECO:0000256" key="4">
    <source>
        <dbReference type="ARBA" id="ARBA00022946"/>
    </source>
</evidence>
<evidence type="ECO:0000256" key="5">
    <source>
        <dbReference type="ARBA" id="ARBA00023128"/>
    </source>
</evidence>
<dbReference type="GO" id="GO:0004553">
    <property type="term" value="F:hydrolase activity, hydrolyzing O-glycosyl compounds"/>
    <property type="evidence" value="ECO:0007669"/>
    <property type="project" value="TreeGrafter"/>
</dbReference>
<dbReference type="InterPro" id="IPR029058">
    <property type="entry name" value="AB_hydrolase_fold"/>
</dbReference>
<evidence type="ECO:0000256" key="12">
    <source>
        <dbReference type="ARBA" id="ARBA00047409"/>
    </source>
</evidence>
<dbReference type="OrthoDB" id="408373at2759"/>
<dbReference type="Gene3D" id="3.40.50.1820">
    <property type="entry name" value="alpha/beta hydrolase"/>
    <property type="match status" value="1"/>
</dbReference>
<evidence type="ECO:0000313" key="16">
    <source>
        <dbReference type="Proteomes" id="UP000287033"/>
    </source>
</evidence>
<keyword evidence="4" id="KW-0809">Transit peptide</keyword>
<dbReference type="EC" id="3.1.2.22" evidence="2"/>
<reference evidence="15 16" key="1">
    <citation type="journal article" date="2018" name="Nat. Ecol. Evol.">
        <title>Shark genomes provide insights into elasmobranch evolution and the origin of vertebrates.</title>
        <authorList>
            <person name="Hara Y"/>
            <person name="Yamaguchi K"/>
            <person name="Onimaru K"/>
            <person name="Kadota M"/>
            <person name="Koyanagi M"/>
            <person name="Keeley SD"/>
            <person name="Tatsumi K"/>
            <person name="Tanaka K"/>
            <person name="Motone F"/>
            <person name="Kageyama Y"/>
            <person name="Nozu R"/>
            <person name="Adachi N"/>
            <person name="Nishimura O"/>
            <person name="Nakagawa R"/>
            <person name="Tanegashima C"/>
            <person name="Kiyatake I"/>
            <person name="Matsumoto R"/>
            <person name="Murakumo K"/>
            <person name="Nishida K"/>
            <person name="Terakita A"/>
            <person name="Kuratani S"/>
            <person name="Sato K"/>
            <person name="Hyodo S Kuraku.S."/>
        </authorList>
    </citation>
    <scope>NUCLEOTIDE SEQUENCE [LARGE SCALE GENOMIC DNA]</scope>
</reference>
<dbReference type="GO" id="GO:0102390">
    <property type="term" value="F:mycophenolic acid acyl-glucuronide esterase activity"/>
    <property type="evidence" value="ECO:0007669"/>
    <property type="project" value="UniProtKB-EC"/>
</dbReference>
<dbReference type="STRING" id="137246.A0A401RYB1"/>
<dbReference type="PANTHER" id="PTHR16138:SF7">
    <property type="entry name" value="PALMITOYL-PROTEIN THIOESTERASE ABHD10, MITOCHONDRIAL"/>
    <property type="match status" value="1"/>
</dbReference>
<organism evidence="15 16">
    <name type="scientific">Chiloscyllium punctatum</name>
    <name type="common">Brownbanded bambooshark</name>
    <name type="synonym">Hemiscyllium punctatum</name>
    <dbReference type="NCBI Taxonomy" id="137246"/>
    <lineage>
        <taxon>Eukaryota</taxon>
        <taxon>Metazoa</taxon>
        <taxon>Chordata</taxon>
        <taxon>Craniata</taxon>
        <taxon>Vertebrata</taxon>
        <taxon>Chondrichthyes</taxon>
        <taxon>Elasmobranchii</taxon>
        <taxon>Galeomorphii</taxon>
        <taxon>Galeoidea</taxon>
        <taxon>Orectolobiformes</taxon>
        <taxon>Hemiscylliidae</taxon>
        <taxon>Chiloscyllium</taxon>
    </lineage>
</organism>
<evidence type="ECO:0000256" key="8">
    <source>
        <dbReference type="ARBA" id="ARBA00041520"/>
    </source>
</evidence>
<dbReference type="AlphaFoldDB" id="A0A401RYB1"/>
<evidence type="ECO:0000256" key="9">
    <source>
        <dbReference type="ARBA" id="ARBA00042645"/>
    </source>
</evidence>
<sequence>MTAWALIGKIIRGEMTSIQFLTRLSLPRLAYHKISGRNPGVVFLSGFKSDMNAVKALAMEEFCRSAGHSFVRFDYTGCGSSEGDSEDCKLGDWKNDVLTVLDTLTTGPQVLVGSSMGGWLMLLAALAKPERVAGLVGIATAADHFVTVLNQLPSEARADIERTGKYNMPSKYSASGFYTMRYNFIKESEEHCLLQSSINILCPVRLLHGMKDDVVPWHVSVKVAEQFVSNDVDIILRKSAEHRFSEDEDIKLLTTVVSELLQKLTEKDLK</sequence>
<dbReference type="GO" id="GO:0008474">
    <property type="term" value="F:palmitoyl-(protein) hydrolase activity"/>
    <property type="evidence" value="ECO:0007669"/>
    <property type="project" value="UniProtKB-EC"/>
</dbReference>
<dbReference type="EC" id="3.1.1.93" evidence="6"/>